<accession>A0ABU4F5N4</accession>
<keyword evidence="2" id="KW-1185">Reference proteome</keyword>
<organism evidence="1 2">
    <name type="scientific">Streptomyces prunicolor</name>
    <dbReference type="NCBI Taxonomy" id="67348"/>
    <lineage>
        <taxon>Bacteria</taxon>
        <taxon>Bacillati</taxon>
        <taxon>Actinomycetota</taxon>
        <taxon>Actinomycetes</taxon>
        <taxon>Kitasatosporales</taxon>
        <taxon>Streptomycetaceae</taxon>
        <taxon>Streptomyces</taxon>
    </lineage>
</organism>
<proteinExistence type="predicted"/>
<reference evidence="1 2" key="1">
    <citation type="submission" date="2023-10" db="EMBL/GenBank/DDBJ databases">
        <title>Characterization of rhizosphere-enriched actinobacteria from wheat plants lab-grown on chernevaya soil.</title>
        <authorList>
            <person name="Tikhonova E.N."/>
            <person name="Konopkin A."/>
            <person name="Kravchenko I.K."/>
        </authorList>
    </citation>
    <scope>NUCLEOTIDE SEQUENCE [LARGE SCALE GENOMIC DNA]</scope>
    <source>
        <strain evidence="1 2">RR29</strain>
    </source>
</reference>
<evidence type="ECO:0008006" key="3">
    <source>
        <dbReference type="Google" id="ProtNLM"/>
    </source>
</evidence>
<evidence type="ECO:0000313" key="1">
    <source>
        <dbReference type="EMBL" id="MDV7215899.1"/>
    </source>
</evidence>
<gene>
    <name evidence="1" type="ORF">R5A26_08040</name>
</gene>
<dbReference type="Proteomes" id="UP001187346">
    <property type="component" value="Unassembled WGS sequence"/>
</dbReference>
<protein>
    <recommendedName>
        <fullName evidence="3">Secreted protein</fullName>
    </recommendedName>
</protein>
<dbReference type="EMBL" id="JAWMAJ010000019">
    <property type="protein sequence ID" value="MDV7215899.1"/>
    <property type="molecule type" value="Genomic_DNA"/>
</dbReference>
<name>A0ABU4F5N4_9ACTN</name>
<comment type="caution">
    <text evidence="1">The sequence shown here is derived from an EMBL/GenBank/DDBJ whole genome shotgun (WGS) entry which is preliminary data.</text>
</comment>
<dbReference type="RefSeq" id="WP_317770628.1">
    <property type="nucleotide sequence ID" value="NZ_JAWMAJ010000019.1"/>
</dbReference>
<evidence type="ECO:0000313" key="2">
    <source>
        <dbReference type="Proteomes" id="UP001187346"/>
    </source>
</evidence>
<sequence length="119" mass="12672">MTITSAERNRAGCLTVSGDLKNDGASTAVVPAELRGNELDVLRTDPSLGGATVVDFAQRKRYYVLRDTDGRPLTTTGLSTLKVGESVHVFMQFPAPPTSTTTVGFQLPLFDTANIKISG</sequence>